<feature type="transmembrane region" description="Helical" evidence="2">
    <location>
        <begin position="12"/>
        <end position="35"/>
    </location>
</feature>
<evidence type="ECO:0000256" key="1">
    <source>
        <dbReference type="SAM" id="MobiDB-lite"/>
    </source>
</evidence>
<feature type="region of interest" description="Disordered" evidence="1">
    <location>
        <begin position="222"/>
        <end position="327"/>
    </location>
</feature>
<dbReference type="RefSeq" id="WP_167175167.1">
    <property type="nucleotide sequence ID" value="NZ_BAAAEJ010000003.1"/>
</dbReference>
<feature type="compositionally biased region" description="Low complexity" evidence="1">
    <location>
        <begin position="232"/>
        <end position="241"/>
    </location>
</feature>
<accession>A0ABN0Y4X8</accession>
<comment type="caution">
    <text evidence="3">The sequence shown here is derived from an EMBL/GenBank/DDBJ whole genome shotgun (WGS) entry which is preliminary data.</text>
</comment>
<feature type="compositionally biased region" description="Basic and acidic residues" evidence="1">
    <location>
        <begin position="317"/>
        <end position="327"/>
    </location>
</feature>
<keyword evidence="2" id="KW-0812">Transmembrane</keyword>
<reference evidence="3 4" key="1">
    <citation type="journal article" date="2019" name="Int. J. Syst. Evol. Microbiol.">
        <title>The Global Catalogue of Microorganisms (GCM) 10K type strain sequencing project: providing services to taxonomists for standard genome sequencing and annotation.</title>
        <authorList>
            <consortium name="The Broad Institute Genomics Platform"/>
            <consortium name="The Broad Institute Genome Sequencing Center for Infectious Disease"/>
            <person name="Wu L."/>
            <person name="Ma J."/>
        </authorList>
    </citation>
    <scope>NUCLEOTIDE SEQUENCE [LARGE SCALE GENOMIC DNA]</scope>
    <source>
        <strain evidence="3 4">JCM 13476</strain>
    </source>
</reference>
<gene>
    <name evidence="3" type="ORF">GCM10009093_06810</name>
</gene>
<evidence type="ECO:0000256" key="2">
    <source>
        <dbReference type="SAM" id="Phobius"/>
    </source>
</evidence>
<proteinExistence type="predicted"/>
<protein>
    <submittedName>
        <fullName evidence="3">Uncharacterized protein</fullName>
    </submittedName>
</protein>
<evidence type="ECO:0000313" key="4">
    <source>
        <dbReference type="Proteomes" id="UP001500791"/>
    </source>
</evidence>
<evidence type="ECO:0000313" key="3">
    <source>
        <dbReference type="EMBL" id="GAA0382478.1"/>
    </source>
</evidence>
<dbReference type="EMBL" id="BAAAEJ010000003">
    <property type="protein sequence ID" value="GAA0382478.1"/>
    <property type="molecule type" value="Genomic_DNA"/>
</dbReference>
<feature type="compositionally biased region" description="Low complexity" evidence="1">
    <location>
        <begin position="288"/>
        <end position="306"/>
    </location>
</feature>
<keyword evidence="2" id="KW-0472">Membrane</keyword>
<organism evidence="3 4">
    <name type="scientific">Brevundimonas terrae</name>
    <dbReference type="NCBI Taxonomy" id="363631"/>
    <lineage>
        <taxon>Bacteria</taxon>
        <taxon>Pseudomonadati</taxon>
        <taxon>Pseudomonadota</taxon>
        <taxon>Alphaproteobacteria</taxon>
        <taxon>Caulobacterales</taxon>
        <taxon>Caulobacteraceae</taxon>
        <taxon>Brevundimonas</taxon>
    </lineage>
</organism>
<keyword evidence="4" id="KW-1185">Reference proteome</keyword>
<dbReference type="Proteomes" id="UP001500791">
    <property type="component" value="Unassembled WGS sequence"/>
</dbReference>
<name>A0ABN0Y4X8_9CAUL</name>
<sequence>MPPSRPYLSNRTAAALAAGIGLGLVVAGLMIVIWWTVTQKDRAVRVVRDDPALETLLASAPAIRLNAGERPVTIISPRAATALEQWLGADAAELATHGREVRAIIVPSGHGGASEEATVVQLWQGRDIGLLRQWLSMRAEHWTAVGIEPVSSSETRMATLAEAAGLRRSVLQRLSRPADDNRWPLVIWRDGAGQLAVCYCHTPKAVAEARLALGLKGASAPVVAVPTPPAPIRTAPATAEAETTDSYPRLGDMPAPEPSATHPYGEVSETHTRPAPVLPGDAAPVAPSPQKAAPRPASRPARPARAPRTDVNTAAPKAEKDAESLFY</sequence>
<keyword evidence="2" id="KW-1133">Transmembrane helix</keyword>